<dbReference type="InterPro" id="IPR001173">
    <property type="entry name" value="Glyco_trans_2-like"/>
</dbReference>
<dbReference type="InterPro" id="IPR029044">
    <property type="entry name" value="Nucleotide-diphossugar_trans"/>
</dbReference>
<dbReference type="PANTHER" id="PTHR10859">
    <property type="entry name" value="GLYCOSYL TRANSFERASE"/>
    <property type="match status" value="1"/>
</dbReference>
<evidence type="ECO:0000313" key="3">
    <source>
        <dbReference type="Proteomes" id="UP001495910"/>
    </source>
</evidence>
<organism evidence="2 3">
    <name type="scientific">Collimonas rhizosphaerae</name>
    <dbReference type="NCBI Taxonomy" id="3126357"/>
    <lineage>
        <taxon>Bacteria</taxon>
        <taxon>Pseudomonadati</taxon>
        <taxon>Pseudomonadota</taxon>
        <taxon>Betaproteobacteria</taxon>
        <taxon>Burkholderiales</taxon>
        <taxon>Oxalobacteraceae</taxon>
        <taxon>Collimonas</taxon>
    </lineage>
</organism>
<gene>
    <name evidence="2" type="ORF">V8G57_19680</name>
</gene>
<comment type="caution">
    <text evidence="2">The sequence shown here is derived from an EMBL/GenBank/DDBJ whole genome shotgun (WGS) entry which is preliminary data.</text>
</comment>
<reference evidence="2 3" key="1">
    <citation type="submission" date="2024-02" db="EMBL/GenBank/DDBJ databases">
        <title>Draft genome sequence of Collimonas sp. strain H4R21, an effective mineral-weathering bacterial strain isolated from the beech rhizosphere.</title>
        <authorList>
            <person name="Morin E."/>
            <person name="Uroz S."/>
            <person name="Leveau J.H.J."/>
            <person name="Kumar R."/>
            <person name="Rey M.W."/>
            <person name="Pham J."/>
        </authorList>
    </citation>
    <scope>NUCLEOTIDE SEQUENCE [LARGE SCALE GENOMIC DNA]</scope>
    <source>
        <strain evidence="2 3">H4R21</strain>
    </source>
</reference>
<keyword evidence="3" id="KW-1185">Reference proteome</keyword>
<evidence type="ECO:0000313" key="2">
    <source>
        <dbReference type="EMBL" id="MEM4989618.1"/>
    </source>
</evidence>
<accession>A0ABU9Q042</accession>
<protein>
    <submittedName>
        <fullName evidence="2">Glycosyltransferase family 2 protein</fullName>
    </submittedName>
</protein>
<dbReference type="RefSeq" id="WP_342830789.1">
    <property type="nucleotide sequence ID" value="NZ_JBANDC010000016.1"/>
</dbReference>
<evidence type="ECO:0000259" key="1">
    <source>
        <dbReference type="Pfam" id="PF00535"/>
    </source>
</evidence>
<proteinExistence type="predicted"/>
<sequence length="256" mass="28330">MPQAEQFKPCAVIPVYDHEHAIGTVLAAVLAHQLPCVLVDDASSAPCAAVLDELARAHPGMVTLLRHAVNRGKGGAVLTGLRHAAAAGYTHALQIDADGQHCTGDIPRFLQQAAAQPRSVIAGCPQYDESVPPVRLYARYLTHVWVWINTLSLDIKDSMCGFRVYPLPSLMRLVQRRKLGERMDFDTEVLVRLYWDGVSVVNLPTRVTYPLDGVSHFRMGLDNLLISRLHATLFFGMLLRAPRLLGRRLRLTRGQA</sequence>
<dbReference type="Pfam" id="PF00535">
    <property type="entry name" value="Glycos_transf_2"/>
    <property type="match status" value="1"/>
</dbReference>
<dbReference type="Proteomes" id="UP001495910">
    <property type="component" value="Unassembled WGS sequence"/>
</dbReference>
<dbReference type="Gene3D" id="3.90.550.10">
    <property type="entry name" value="Spore Coat Polysaccharide Biosynthesis Protein SpsA, Chain A"/>
    <property type="match status" value="1"/>
</dbReference>
<dbReference type="CDD" id="cd04179">
    <property type="entry name" value="DPM_DPG-synthase_like"/>
    <property type="match status" value="1"/>
</dbReference>
<dbReference type="EMBL" id="JBANDC010000016">
    <property type="protein sequence ID" value="MEM4989618.1"/>
    <property type="molecule type" value="Genomic_DNA"/>
</dbReference>
<name>A0ABU9Q042_9BURK</name>
<dbReference type="SUPFAM" id="SSF53448">
    <property type="entry name" value="Nucleotide-diphospho-sugar transferases"/>
    <property type="match status" value="1"/>
</dbReference>
<dbReference type="PANTHER" id="PTHR10859:SF91">
    <property type="entry name" value="DOLICHYL-PHOSPHATE BETA-GLUCOSYLTRANSFERASE"/>
    <property type="match status" value="1"/>
</dbReference>
<feature type="domain" description="Glycosyltransferase 2-like" evidence="1">
    <location>
        <begin position="11"/>
        <end position="137"/>
    </location>
</feature>